<dbReference type="Proteomes" id="UP000034090">
    <property type="component" value="Unassembled WGS sequence"/>
</dbReference>
<protein>
    <submittedName>
        <fullName evidence="2">Methylase involved in ubiquinone/menaquinone biosynthesis</fullName>
    </submittedName>
</protein>
<organism evidence="2 3">
    <name type="scientific">Candidatus Woesebacteria bacterium GW2011_GWB1_43_14</name>
    <dbReference type="NCBI Taxonomy" id="1618578"/>
    <lineage>
        <taxon>Bacteria</taxon>
        <taxon>Candidatus Woeseibacteriota</taxon>
    </lineage>
</organism>
<accession>A0A0G1DI52</accession>
<evidence type="ECO:0000313" key="3">
    <source>
        <dbReference type="Proteomes" id="UP000034090"/>
    </source>
</evidence>
<keyword evidence="2" id="KW-0489">Methyltransferase</keyword>
<evidence type="ECO:0000259" key="1">
    <source>
        <dbReference type="Pfam" id="PF08241"/>
    </source>
</evidence>
<name>A0A0G1DI52_9BACT</name>
<proteinExistence type="predicted"/>
<dbReference type="CDD" id="cd02440">
    <property type="entry name" value="AdoMet_MTases"/>
    <property type="match status" value="1"/>
</dbReference>
<feature type="domain" description="Methyltransferase type 11" evidence="1">
    <location>
        <begin position="56"/>
        <end position="152"/>
    </location>
</feature>
<dbReference type="SUPFAM" id="SSF53335">
    <property type="entry name" value="S-adenosyl-L-methionine-dependent methyltransferases"/>
    <property type="match status" value="1"/>
</dbReference>
<sequence>MKVIDKSTQSASDLHRNVPPDWYFRSIKRNMGQRFWHNTRFKEVEKSTDKVEGYILDIGCADGVFTKIILDVSGAKEIIGIDVLKGSIDWAKRHWRRNRKMRFKLGNAHRLGFSANTFDAVFALEILEHVPEPKVVLKEIKRVLKKSGYAIFLVPTDNGLFKFIWFFWTKFGPGHIWNDCHIQSYRDGSLEKVSQDVGFKIEENRKFLFDMLQIIKVRKT</sequence>
<dbReference type="Gene3D" id="3.40.50.150">
    <property type="entry name" value="Vaccinia Virus protein VP39"/>
    <property type="match status" value="1"/>
</dbReference>
<reference evidence="2 3" key="1">
    <citation type="journal article" date="2015" name="Nature">
        <title>rRNA introns, odd ribosomes, and small enigmatic genomes across a large radiation of phyla.</title>
        <authorList>
            <person name="Brown C.T."/>
            <person name="Hug L.A."/>
            <person name="Thomas B.C."/>
            <person name="Sharon I."/>
            <person name="Castelle C.J."/>
            <person name="Singh A."/>
            <person name="Wilkins M.J."/>
            <person name="Williams K.H."/>
            <person name="Banfield J.F."/>
        </authorList>
    </citation>
    <scope>NUCLEOTIDE SEQUENCE [LARGE SCALE GENOMIC DNA]</scope>
</reference>
<evidence type="ECO:0000313" key="2">
    <source>
        <dbReference type="EMBL" id="KKS97257.1"/>
    </source>
</evidence>
<keyword evidence="2" id="KW-0830">Ubiquinone</keyword>
<dbReference type="EMBL" id="LCFQ01000013">
    <property type="protein sequence ID" value="KKS97257.1"/>
    <property type="molecule type" value="Genomic_DNA"/>
</dbReference>
<dbReference type="PANTHER" id="PTHR43861:SF6">
    <property type="entry name" value="METHYLTRANSFERASE TYPE 11"/>
    <property type="match status" value="1"/>
</dbReference>
<keyword evidence="2" id="KW-0808">Transferase</keyword>
<dbReference type="GO" id="GO:0008757">
    <property type="term" value="F:S-adenosylmethionine-dependent methyltransferase activity"/>
    <property type="evidence" value="ECO:0007669"/>
    <property type="project" value="InterPro"/>
</dbReference>
<dbReference type="GO" id="GO:0032259">
    <property type="term" value="P:methylation"/>
    <property type="evidence" value="ECO:0007669"/>
    <property type="project" value="UniProtKB-KW"/>
</dbReference>
<dbReference type="InterPro" id="IPR029063">
    <property type="entry name" value="SAM-dependent_MTases_sf"/>
</dbReference>
<dbReference type="PANTHER" id="PTHR43861">
    <property type="entry name" value="TRANS-ACONITATE 2-METHYLTRANSFERASE-RELATED"/>
    <property type="match status" value="1"/>
</dbReference>
<comment type="caution">
    <text evidence="2">The sequence shown here is derived from an EMBL/GenBank/DDBJ whole genome shotgun (WGS) entry which is preliminary data.</text>
</comment>
<dbReference type="STRING" id="1618578.UV74_C0013G0379"/>
<dbReference type="AlphaFoldDB" id="A0A0G1DI52"/>
<gene>
    <name evidence="2" type="ORF">UV74_C0013G0379</name>
</gene>
<dbReference type="Pfam" id="PF08241">
    <property type="entry name" value="Methyltransf_11"/>
    <property type="match status" value="1"/>
</dbReference>
<dbReference type="InterPro" id="IPR013216">
    <property type="entry name" value="Methyltransf_11"/>
</dbReference>